<dbReference type="OrthoDB" id="5144977at2"/>
<evidence type="ECO:0000256" key="1">
    <source>
        <dbReference type="SAM" id="Coils"/>
    </source>
</evidence>
<evidence type="ECO:0000313" key="3">
    <source>
        <dbReference type="Proteomes" id="UP000292118"/>
    </source>
</evidence>
<name>A0A4P6FDX9_9MICO</name>
<reference evidence="2 3" key="1">
    <citation type="submission" date="2019-01" db="EMBL/GenBank/DDBJ databases">
        <title>Genome sequencing of strain FW10M-9.</title>
        <authorList>
            <person name="Heo J."/>
            <person name="Kim S.-J."/>
            <person name="Kim J.-S."/>
            <person name="Hong S.-B."/>
            <person name="Kwon S.-W."/>
        </authorList>
    </citation>
    <scope>NUCLEOTIDE SEQUENCE [LARGE SCALE GENOMIC DNA]</scope>
    <source>
        <strain evidence="2 3">FW10M-9</strain>
    </source>
</reference>
<proteinExistence type="predicted"/>
<sequence length="156" mass="16751">MLLAAALGLAGYLWYAADSWRADSDAWQGQARAQGASVAELQAQLAATTQELGSAREQLASATDRITALANEKAQLGDANAASQQYLDYQKRVSDAAGVVAQALGRCTDGQSQLITYLRTPEQYDAADLQRFADQVDVLCRQATEANAQLQRELAQ</sequence>
<dbReference type="AlphaFoldDB" id="A0A4P6FDX9"/>
<dbReference type="Proteomes" id="UP000292118">
    <property type="component" value="Chromosome"/>
</dbReference>
<feature type="coiled-coil region" evidence="1">
    <location>
        <begin position="38"/>
        <end position="72"/>
    </location>
</feature>
<protein>
    <submittedName>
        <fullName evidence="2">Uncharacterized protein</fullName>
    </submittedName>
</protein>
<organism evidence="2 3">
    <name type="scientific">Xylanimonas protaetiae</name>
    <dbReference type="NCBI Taxonomy" id="2509457"/>
    <lineage>
        <taxon>Bacteria</taxon>
        <taxon>Bacillati</taxon>
        <taxon>Actinomycetota</taxon>
        <taxon>Actinomycetes</taxon>
        <taxon>Micrococcales</taxon>
        <taxon>Promicromonosporaceae</taxon>
        <taxon>Xylanimonas</taxon>
    </lineage>
</organism>
<evidence type="ECO:0000313" key="2">
    <source>
        <dbReference type="EMBL" id="QAY71867.1"/>
    </source>
</evidence>
<dbReference type="KEGG" id="xya:ET471_12040"/>
<keyword evidence="3" id="KW-1185">Reference proteome</keyword>
<keyword evidence="1" id="KW-0175">Coiled coil</keyword>
<gene>
    <name evidence="2" type="ORF">ET471_12040</name>
</gene>
<dbReference type="EMBL" id="CP035493">
    <property type="protein sequence ID" value="QAY71867.1"/>
    <property type="molecule type" value="Genomic_DNA"/>
</dbReference>
<accession>A0A4P6FDX9</accession>